<organism evidence="1">
    <name type="scientific">Siphoviridae sp. ctLfk13</name>
    <dbReference type="NCBI Taxonomy" id="2826251"/>
    <lineage>
        <taxon>Viruses</taxon>
        <taxon>Duplodnaviria</taxon>
        <taxon>Heunggongvirae</taxon>
        <taxon>Uroviricota</taxon>
        <taxon>Caudoviricetes</taxon>
    </lineage>
</organism>
<sequence>MHNIETEVIHLVFLRLSTQLPSTTNNRRQQLSTISLLVVRLENKQLQRLVHANSITRISSGQLHVTAVNSEKRFNLFISEKIARLVPQITQVLQLTQIRNKNTHLPHQGRKINISHENSIASPYDQKAAGACYSAISQIRQ</sequence>
<protein>
    <submittedName>
        <fullName evidence="1">Uncharacterized protein</fullName>
    </submittedName>
</protein>
<accession>A0A8S5N286</accession>
<dbReference type="EMBL" id="BK015040">
    <property type="protein sequence ID" value="DAD88370.1"/>
    <property type="molecule type" value="Genomic_DNA"/>
</dbReference>
<evidence type="ECO:0000313" key="1">
    <source>
        <dbReference type="EMBL" id="DAD88370.1"/>
    </source>
</evidence>
<name>A0A8S5N286_9CAUD</name>
<proteinExistence type="predicted"/>
<reference evidence="1" key="1">
    <citation type="journal article" date="2021" name="Proc. Natl. Acad. Sci. U.S.A.">
        <title>A Catalog of Tens of Thousands of Viruses from Human Metagenomes Reveals Hidden Associations with Chronic Diseases.</title>
        <authorList>
            <person name="Tisza M.J."/>
            <person name="Buck C.B."/>
        </authorList>
    </citation>
    <scope>NUCLEOTIDE SEQUENCE</scope>
    <source>
        <strain evidence="1">CtLfk13</strain>
    </source>
</reference>